<evidence type="ECO:0000313" key="3">
    <source>
        <dbReference type="Proteomes" id="UP001055159"/>
    </source>
</evidence>
<dbReference type="Gene3D" id="2.60.40.10">
    <property type="entry name" value="Immunoglobulins"/>
    <property type="match status" value="2"/>
</dbReference>
<dbReference type="Proteomes" id="UP001055159">
    <property type="component" value="Chromosome"/>
</dbReference>
<evidence type="ECO:0000256" key="1">
    <source>
        <dbReference type="SAM" id="MobiDB-lite"/>
    </source>
</evidence>
<proteinExistence type="predicted"/>
<dbReference type="InterPro" id="IPR025975">
    <property type="entry name" value="Polysacc_lyase"/>
</dbReference>
<protein>
    <submittedName>
        <fullName evidence="2">Heparin lyase I family protein</fullName>
    </submittedName>
</protein>
<feature type="region of interest" description="Disordered" evidence="1">
    <location>
        <begin position="1"/>
        <end position="119"/>
    </location>
</feature>
<dbReference type="Pfam" id="PF14099">
    <property type="entry name" value="Polysacc_lyase"/>
    <property type="match status" value="1"/>
</dbReference>
<dbReference type="Gene3D" id="2.60.120.200">
    <property type="match status" value="1"/>
</dbReference>
<dbReference type="RefSeq" id="WP_239735495.1">
    <property type="nucleotide sequence ID" value="NZ_CP092427.2"/>
</dbReference>
<sequence length="836" mass="85787">MRRSAVAADDADSPTAGRTRSPAARDASRRGRVDRTLRIGHTSRRADDAAPASDSGSEAGPETVRTMRLPRRPARRPDADASATAPTTATTASSAEPVNRTAPAAPVTDTSAATPGAAPVRGTRVIRVLETLTRDLSTRPRPATPAQTALLSVLLAWTRRLSGETVQIAAPRAATAAVSTALATVAVTPTFVQVSAATPQTSQTSVGVKYSGAQTAGDTNVVAIGWNNATSTITSVTDSAGNTYRAAVPTVRGSGISQAIYYASGIKGAAAGANTVTVVFNTATPYVDLRALEYRGLDPVDPFDVGASGKGWGRSARSAAVSTTASNELVFAAGMTTGGFTSAGSGFTSRIITAPDGDIAQDKTVSTVGRYSATASLGSYSRWLMQVATFRAATAPAVIADTTSPTVSVGSPTGTVSGTVTLTATASDNVGVAGVQFLVDNIAIGAADTTSPYSVSWNSAGVANGTHTVVARATDTSGNSALSAPVTITVGNAVVDSIAPTVSLTVPGGTVTGTVTFTATASDNVGVSGVQFLLDNKIIGAQDNSSPYSVSWNSTGVANGSHTLTARATDTSGNTAVSAPVTITVANTVVAPPIFVGDYSTGNFSQWAVVQNKYFNSYGKDYVPQYPATIVADAVKGLVARFEVRSGDYPGFVSGDRSEVQSTTALSGGATEGQTSWYSLSTKFEPGFPQNHASLGWGLVNQWHASDAGGSPPLAFIVNGQNGYLSLMAERQSAPGVYLGKVILWQTPLDVGTWHDLKMEVTWSASDTIGSVRLWQNGVAQTLTNGSTTYHVRTLVPGGGGVYYKEGYYRQRDLAPTGVVYHAGFRVASTEAGLGL</sequence>
<gene>
    <name evidence="2" type="ORF">MJO55_24440</name>
</gene>
<keyword evidence="2" id="KW-0456">Lyase</keyword>
<dbReference type="InterPro" id="IPR013783">
    <property type="entry name" value="Ig-like_fold"/>
</dbReference>
<name>A0ABY3U9N8_9MYCO</name>
<dbReference type="EMBL" id="CP092427">
    <property type="protein sequence ID" value="ULP36325.1"/>
    <property type="molecule type" value="Genomic_DNA"/>
</dbReference>
<dbReference type="Pfam" id="PF17957">
    <property type="entry name" value="Big_7"/>
    <property type="match status" value="2"/>
</dbReference>
<organism evidence="2 3">
    <name type="scientific">Mycolicibacterium rufum</name>
    <dbReference type="NCBI Taxonomy" id="318424"/>
    <lineage>
        <taxon>Bacteria</taxon>
        <taxon>Bacillati</taxon>
        <taxon>Actinomycetota</taxon>
        <taxon>Actinomycetes</taxon>
        <taxon>Mycobacteriales</taxon>
        <taxon>Mycobacteriaceae</taxon>
        <taxon>Mycolicibacterium</taxon>
    </lineage>
</organism>
<dbReference type="GO" id="GO:0016829">
    <property type="term" value="F:lyase activity"/>
    <property type="evidence" value="ECO:0007669"/>
    <property type="project" value="UniProtKB-KW"/>
</dbReference>
<reference evidence="2" key="1">
    <citation type="submission" date="2022-08" db="EMBL/GenBank/DDBJ databases">
        <title>Whole genome sequencing of non-tuberculosis mycobacteria type-strains.</title>
        <authorList>
            <person name="Igarashi Y."/>
            <person name="Osugi A."/>
            <person name="Mitarai S."/>
        </authorList>
    </citation>
    <scope>NUCLEOTIDE SEQUENCE</scope>
    <source>
        <strain evidence="2">JCM 16372</strain>
    </source>
</reference>
<feature type="compositionally biased region" description="Low complexity" evidence="1">
    <location>
        <begin position="80"/>
        <end position="95"/>
    </location>
</feature>
<keyword evidence="3" id="KW-1185">Reference proteome</keyword>
<feature type="compositionally biased region" description="Basic and acidic residues" evidence="1">
    <location>
        <begin position="26"/>
        <end position="37"/>
    </location>
</feature>
<feature type="compositionally biased region" description="Low complexity" evidence="1">
    <location>
        <begin position="49"/>
        <end position="61"/>
    </location>
</feature>
<evidence type="ECO:0000313" key="2">
    <source>
        <dbReference type="EMBL" id="ULP36325.1"/>
    </source>
</evidence>
<accession>A0ABY3U9N8</accession>